<organism evidence="1 2">
    <name type="scientific">Scleroderma citrinum Foug A</name>
    <dbReference type="NCBI Taxonomy" id="1036808"/>
    <lineage>
        <taxon>Eukaryota</taxon>
        <taxon>Fungi</taxon>
        <taxon>Dikarya</taxon>
        <taxon>Basidiomycota</taxon>
        <taxon>Agaricomycotina</taxon>
        <taxon>Agaricomycetes</taxon>
        <taxon>Agaricomycetidae</taxon>
        <taxon>Boletales</taxon>
        <taxon>Sclerodermatineae</taxon>
        <taxon>Sclerodermataceae</taxon>
        <taxon>Scleroderma</taxon>
    </lineage>
</organism>
<proteinExistence type="predicted"/>
<evidence type="ECO:0000313" key="2">
    <source>
        <dbReference type="Proteomes" id="UP000053989"/>
    </source>
</evidence>
<dbReference type="HOGENOM" id="CLU_1482826_0_0_1"/>
<sequence length="182" mass="20410">MPTCPKCLKHFDTTKKVVSATTTWDQCIIEGRSPSPFNTPTYDFLPTLEINQDYIGPDTFSNSRENRPLSPTSFAKSLLPQASDDVGRVAVYFSGAGLVYKIGATFINQFDADLYSTYQQINTFYPFSDLNDWQMANFLLTSKLSMSTVDKFLSLEAAKKMLLSFRTAKDLRAWAELLPSGP</sequence>
<dbReference type="InParanoid" id="A0A0C3D8X3"/>
<accession>A0A0C3D8X3</accession>
<protein>
    <submittedName>
        <fullName evidence="1">Uncharacterized protein</fullName>
    </submittedName>
</protein>
<dbReference type="AlphaFoldDB" id="A0A0C3D8X3"/>
<dbReference type="EMBL" id="KN822197">
    <property type="protein sequence ID" value="KIM52849.1"/>
    <property type="molecule type" value="Genomic_DNA"/>
</dbReference>
<evidence type="ECO:0000313" key="1">
    <source>
        <dbReference type="EMBL" id="KIM52849.1"/>
    </source>
</evidence>
<dbReference type="OrthoDB" id="2688393at2759"/>
<keyword evidence="2" id="KW-1185">Reference proteome</keyword>
<reference evidence="2" key="2">
    <citation type="submission" date="2015-01" db="EMBL/GenBank/DDBJ databases">
        <title>Evolutionary Origins and Diversification of the Mycorrhizal Mutualists.</title>
        <authorList>
            <consortium name="DOE Joint Genome Institute"/>
            <consortium name="Mycorrhizal Genomics Consortium"/>
            <person name="Kohler A."/>
            <person name="Kuo A."/>
            <person name="Nagy L.G."/>
            <person name="Floudas D."/>
            <person name="Copeland A."/>
            <person name="Barry K.W."/>
            <person name="Cichocki N."/>
            <person name="Veneault-Fourrey C."/>
            <person name="LaButti K."/>
            <person name="Lindquist E.A."/>
            <person name="Lipzen A."/>
            <person name="Lundell T."/>
            <person name="Morin E."/>
            <person name="Murat C."/>
            <person name="Riley R."/>
            <person name="Ohm R."/>
            <person name="Sun H."/>
            <person name="Tunlid A."/>
            <person name="Henrissat B."/>
            <person name="Grigoriev I.V."/>
            <person name="Hibbett D.S."/>
            <person name="Martin F."/>
        </authorList>
    </citation>
    <scope>NUCLEOTIDE SEQUENCE [LARGE SCALE GENOMIC DNA]</scope>
    <source>
        <strain evidence="2">Foug A</strain>
    </source>
</reference>
<gene>
    <name evidence="1" type="ORF">SCLCIDRAFT_32319</name>
</gene>
<dbReference type="Proteomes" id="UP000053989">
    <property type="component" value="Unassembled WGS sequence"/>
</dbReference>
<reference evidence="1 2" key="1">
    <citation type="submission" date="2014-04" db="EMBL/GenBank/DDBJ databases">
        <authorList>
            <consortium name="DOE Joint Genome Institute"/>
            <person name="Kuo A."/>
            <person name="Kohler A."/>
            <person name="Nagy L.G."/>
            <person name="Floudas D."/>
            <person name="Copeland A."/>
            <person name="Barry K.W."/>
            <person name="Cichocki N."/>
            <person name="Veneault-Fourrey C."/>
            <person name="LaButti K."/>
            <person name="Lindquist E.A."/>
            <person name="Lipzen A."/>
            <person name="Lundell T."/>
            <person name="Morin E."/>
            <person name="Murat C."/>
            <person name="Sun H."/>
            <person name="Tunlid A."/>
            <person name="Henrissat B."/>
            <person name="Grigoriev I.V."/>
            <person name="Hibbett D.S."/>
            <person name="Martin F."/>
            <person name="Nordberg H.P."/>
            <person name="Cantor M.N."/>
            <person name="Hua S.X."/>
        </authorList>
    </citation>
    <scope>NUCLEOTIDE SEQUENCE [LARGE SCALE GENOMIC DNA]</scope>
    <source>
        <strain evidence="1 2">Foug A</strain>
    </source>
</reference>
<name>A0A0C3D8X3_9AGAM</name>